<dbReference type="PANTHER" id="PTHR21312">
    <property type="entry name" value="SERINE PROTEASE INHIBITOR"/>
    <property type="match status" value="1"/>
</dbReference>
<keyword evidence="5" id="KW-1015">Disulfide bond</keyword>
<evidence type="ECO:0000256" key="8">
    <source>
        <dbReference type="SAM" id="SignalP"/>
    </source>
</evidence>
<feature type="domain" description="Kazal-like" evidence="9">
    <location>
        <begin position="26"/>
        <end position="79"/>
    </location>
</feature>
<proteinExistence type="predicted"/>
<dbReference type="PANTHER" id="PTHR21312:SF27">
    <property type="entry name" value="SERINE PROTEASE INHIBITOR KAZAL-TYPE 1"/>
    <property type="match status" value="1"/>
</dbReference>
<comment type="subcellular location">
    <subcellularLocation>
        <location evidence="1">Secreted</location>
    </subcellularLocation>
</comment>
<dbReference type="Proteomes" id="UP000189704">
    <property type="component" value="Unplaced"/>
</dbReference>
<dbReference type="PROSITE" id="PS51465">
    <property type="entry name" value="KAZAL_2"/>
    <property type="match status" value="1"/>
</dbReference>
<dbReference type="RefSeq" id="XP_008049908.1">
    <property type="nucleotide sequence ID" value="XM_008051717.1"/>
</dbReference>
<dbReference type="KEGG" id="csyr:103253391"/>
<comment type="function">
    <text evidence="6">In the male reproductive tract, binds to sperm heads where it modulates sperm capacitance by inhibiting calcium uptake and nitrogen oxide (NO) production.</text>
</comment>
<evidence type="ECO:0000256" key="3">
    <source>
        <dbReference type="ARBA" id="ARBA00022690"/>
    </source>
</evidence>
<dbReference type="OMA" id="REAKCNN"/>
<dbReference type="PROSITE" id="PS00282">
    <property type="entry name" value="KAZAL_1"/>
    <property type="match status" value="1"/>
</dbReference>
<comment type="function">
    <text evidence="7">Serine protease inhibitor which exhibits anti-trypsin activity. In the pancreas, protects against trypsin-catalyzed premature activation of zymogens.</text>
</comment>
<dbReference type="GO" id="GO:0005576">
    <property type="term" value="C:extracellular region"/>
    <property type="evidence" value="ECO:0007669"/>
    <property type="project" value="UniProtKB-SubCell"/>
</dbReference>
<feature type="signal peptide" evidence="8">
    <location>
        <begin position="1"/>
        <end position="23"/>
    </location>
</feature>
<dbReference type="GO" id="GO:0004867">
    <property type="term" value="F:serine-type endopeptidase inhibitor activity"/>
    <property type="evidence" value="ECO:0007669"/>
    <property type="project" value="UniProtKB-KW"/>
</dbReference>
<evidence type="ECO:0000313" key="11">
    <source>
        <dbReference type="RefSeq" id="XP_008049908.1"/>
    </source>
</evidence>
<evidence type="ECO:0000256" key="1">
    <source>
        <dbReference type="ARBA" id="ARBA00004613"/>
    </source>
</evidence>
<evidence type="ECO:0000256" key="7">
    <source>
        <dbReference type="ARBA" id="ARBA00046050"/>
    </source>
</evidence>
<evidence type="ECO:0000256" key="6">
    <source>
        <dbReference type="ARBA" id="ARBA00037363"/>
    </source>
</evidence>
<sequence>MKVTAIFLLSALALFTLSGNTRADSPGRKANCNNEVNGCNKIYNPVCGTDGITYSNECMLCLENQKRQIPVLIQKSGPC</sequence>
<keyword evidence="2" id="KW-0964">Secreted</keyword>
<dbReference type="CTD" id="6690"/>
<protein>
    <submittedName>
        <fullName evidence="11">Serine protease inhibitor Kazal-type 1</fullName>
    </submittedName>
</protein>
<dbReference type="PRINTS" id="PR00290">
    <property type="entry name" value="KAZALINHBTR"/>
</dbReference>
<reference evidence="11" key="1">
    <citation type="submission" date="2025-08" db="UniProtKB">
        <authorList>
            <consortium name="RefSeq"/>
        </authorList>
    </citation>
    <scope>IDENTIFICATION</scope>
</reference>
<dbReference type="CDD" id="cd01327">
    <property type="entry name" value="KAZAL_PSTI"/>
    <property type="match status" value="1"/>
</dbReference>
<evidence type="ECO:0000313" key="10">
    <source>
        <dbReference type="Proteomes" id="UP000189704"/>
    </source>
</evidence>
<dbReference type="Gene3D" id="3.30.60.30">
    <property type="match status" value="1"/>
</dbReference>
<organism evidence="10 11">
    <name type="scientific">Carlito syrichta</name>
    <name type="common">Philippine tarsier</name>
    <name type="synonym">Tarsius syrichta</name>
    <dbReference type="NCBI Taxonomy" id="1868482"/>
    <lineage>
        <taxon>Eukaryota</taxon>
        <taxon>Metazoa</taxon>
        <taxon>Chordata</taxon>
        <taxon>Craniata</taxon>
        <taxon>Vertebrata</taxon>
        <taxon>Euteleostomi</taxon>
        <taxon>Mammalia</taxon>
        <taxon>Eutheria</taxon>
        <taxon>Euarchontoglires</taxon>
        <taxon>Primates</taxon>
        <taxon>Haplorrhini</taxon>
        <taxon>Tarsiiformes</taxon>
        <taxon>Tarsiidae</taxon>
        <taxon>Carlito</taxon>
    </lineage>
</organism>
<dbReference type="AlphaFoldDB" id="A0A1U7T0L7"/>
<dbReference type="STRING" id="1868482.ENSTSYP00000005278"/>
<gene>
    <name evidence="11" type="primary">SPINK1</name>
</gene>
<name>A0A1U7T0L7_CARSF</name>
<evidence type="ECO:0000256" key="2">
    <source>
        <dbReference type="ARBA" id="ARBA00022525"/>
    </source>
</evidence>
<dbReference type="OrthoDB" id="126772at2759"/>
<evidence type="ECO:0000256" key="5">
    <source>
        <dbReference type="ARBA" id="ARBA00023157"/>
    </source>
</evidence>
<keyword evidence="8" id="KW-0732">Signal</keyword>
<evidence type="ECO:0000256" key="4">
    <source>
        <dbReference type="ARBA" id="ARBA00022900"/>
    </source>
</evidence>
<accession>A0A1U7T0L7</accession>
<keyword evidence="4 11" id="KW-0722">Serine protease inhibitor</keyword>
<dbReference type="Pfam" id="PF00050">
    <property type="entry name" value="Kazal_1"/>
    <property type="match status" value="1"/>
</dbReference>
<dbReference type="FunFam" id="3.30.60.30:FF:000031">
    <property type="entry name" value="Serine protease inhibitor Kazal-type 2"/>
    <property type="match status" value="1"/>
</dbReference>
<dbReference type="InterPro" id="IPR002350">
    <property type="entry name" value="Kazal_dom"/>
</dbReference>
<dbReference type="SMART" id="SM00280">
    <property type="entry name" value="KAZAL"/>
    <property type="match status" value="1"/>
</dbReference>
<keyword evidence="10" id="KW-1185">Reference proteome</keyword>
<feature type="chain" id="PRO_5010524489" evidence="8">
    <location>
        <begin position="24"/>
        <end position="79"/>
    </location>
</feature>
<keyword evidence="3 11" id="KW-0646">Protease inhibitor</keyword>
<evidence type="ECO:0000259" key="9">
    <source>
        <dbReference type="PROSITE" id="PS51465"/>
    </source>
</evidence>
<dbReference type="InterPro" id="IPR036058">
    <property type="entry name" value="Kazal_dom_sf"/>
</dbReference>
<dbReference type="GeneID" id="103253391"/>
<dbReference type="InterPro" id="IPR001239">
    <property type="entry name" value="Prot_inh_Kazal-m"/>
</dbReference>
<dbReference type="SUPFAM" id="SSF100895">
    <property type="entry name" value="Kazal-type serine protease inhibitors"/>
    <property type="match status" value="1"/>
</dbReference>